<feature type="region of interest" description="Disordered" evidence="1">
    <location>
        <begin position="215"/>
        <end position="239"/>
    </location>
</feature>
<dbReference type="InterPro" id="IPR009057">
    <property type="entry name" value="Homeodomain-like_sf"/>
</dbReference>
<organism evidence="3 4">
    <name type="scientific">Mesorhizobium escarrei</name>
    <dbReference type="NCBI Taxonomy" id="666018"/>
    <lineage>
        <taxon>Bacteria</taxon>
        <taxon>Pseudomonadati</taxon>
        <taxon>Pseudomonadota</taxon>
        <taxon>Alphaproteobacteria</taxon>
        <taxon>Hyphomicrobiales</taxon>
        <taxon>Phyllobacteriaceae</taxon>
        <taxon>Mesorhizobium</taxon>
    </lineage>
</organism>
<comment type="caution">
    <text evidence="3">The sequence shown here is derived from an EMBL/GenBank/DDBJ whole genome shotgun (WGS) entry which is preliminary data.</text>
</comment>
<dbReference type="SUPFAM" id="SSF46689">
    <property type="entry name" value="Homeodomain-like"/>
    <property type="match status" value="1"/>
</dbReference>
<feature type="region of interest" description="Disordered" evidence="1">
    <location>
        <begin position="169"/>
        <end position="191"/>
    </location>
</feature>
<keyword evidence="4" id="KW-1185">Reference proteome</keyword>
<feature type="domain" description="Insertion element IS150 protein InsJ-like helix-turn-helix" evidence="2">
    <location>
        <begin position="85"/>
        <end position="135"/>
    </location>
</feature>
<dbReference type="Proteomes" id="UP001153050">
    <property type="component" value="Unassembled WGS sequence"/>
</dbReference>
<dbReference type="InterPro" id="IPR055247">
    <property type="entry name" value="InsJ-like_HTH"/>
</dbReference>
<proteinExistence type="predicted"/>
<gene>
    <name evidence="3" type="ORF">MES5069_460067</name>
</gene>
<dbReference type="EMBL" id="CAKXZT010000142">
    <property type="protein sequence ID" value="CAH2405302.1"/>
    <property type="molecule type" value="Genomic_DNA"/>
</dbReference>
<feature type="compositionally biased region" description="Basic and acidic residues" evidence="1">
    <location>
        <begin position="176"/>
        <end position="185"/>
    </location>
</feature>
<protein>
    <recommendedName>
        <fullName evidence="2">Insertion element IS150 protein InsJ-like helix-turn-helix domain-containing protein</fullName>
    </recommendedName>
</protein>
<reference evidence="3 4" key="1">
    <citation type="submission" date="2022-03" db="EMBL/GenBank/DDBJ databases">
        <authorList>
            <person name="Brunel B."/>
        </authorList>
    </citation>
    <scope>NUCLEOTIDE SEQUENCE [LARGE SCALE GENOMIC DNA]</scope>
    <source>
        <strain evidence="3">STM5069sample</strain>
    </source>
</reference>
<evidence type="ECO:0000256" key="1">
    <source>
        <dbReference type="SAM" id="MobiDB-lite"/>
    </source>
</evidence>
<evidence type="ECO:0000259" key="2">
    <source>
        <dbReference type="Pfam" id="PF13518"/>
    </source>
</evidence>
<feature type="compositionally biased region" description="Basic residues" evidence="1">
    <location>
        <begin position="312"/>
        <end position="321"/>
    </location>
</feature>
<evidence type="ECO:0000313" key="4">
    <source>
        <dbReference type="Proteomes" id="UP001153050"/>
    </source>
</evidence>
<name>A0ABM9E824_9HYPH</name>
<dbReference type="Pfam" id="PF13518">
    <property type="entry name" value="HTH_28"/>
    <property type="match status" value="1"/>
</dbReference>
<accession>A0ABM9E824</accession>
<evidence type="ECO:0000313" key="3">
    <source>
        <dbReference type="EMBL" id="CAH2405302.1"/>
    </source>
</evidence>
<feature type="region of interest" description="Disordered" evidence="1">
    <location>
        <begin position="302"/>
        <end position="341"/>
    </location>
</feature>
<feature type="compositionally biased region" description="Polar residues" evidence="1">
    <location>
        <begin position="322"/>
        <end position="341"/>
    </location>
</feature>
<sequence>MQGTGSANSSTPCTTSSAYIPRSIINRWMNMNPAYCDCGEKPLRQSQKRRTVTDLCLTRGVHFTMSHPRGALQKVPWQECNLMDERLKFVARLLDGEKMAVVCREFGISHKTGYKLINRYNDSGLEGLTDRSRRPSASNQKLRSVALSRSALAFLQTYGALWKAAAADRSGTGQTEETRDAEEARPNPCWRGRRHQRRSVCRFPAEPLAVRPADPQRLRRRSRGAEGAGRAIGAAGNHQADWSALRRSRRCGARRLCAGQYTGTAAGGRLGPRRWLHRRHADRPYGLSKGPCLARLRQHGHRLHPLADGKNGRRPCGRPTRRSPTSSQMRRASTSILTASS</sequence>